<sequence length="112" mass="12793">MIIGFFIVIIGIILLSNFNVINPESIYISESKVSNRSISLTGGFIDSASLYKGYKVDYRDQALYVQIQGNLLSLQKSSGEFHLNIKNEYKDLHKIYIQGSDKTKLELVWEKK</sequence>
<gene>
    <name evidence="1" type="ORF">QPK24_18645</name>
</gene>
<evidence type="ECO:0000313" key="2">
    <source>
        <dbReference type="Proteomes" id="UP001236415"/>
    </source>
</evidence>
<organism evidence="1 2">
    <name type="scientific">Paenibacillus polygoni</name>
    <dbReference type="NCBI Taxonomy" id="3050112"/>
    <lineage>
        <taxon>Bacteria</taxon>
        <taxon>Bacillati</taxon>
        <taxon>Bacillota</taxon>
        <taxon>Bacilli</taxon>
        <taxon>Bacillales</taxon>
        <taxon>Paenibacillaceae</taxon>
        <taxon>Paenibacillus</taxon>
    </lineage>
</organism>
<reference evidence="1 2" key="1">
    <citation type="submission" date="2023-06" db="EMBL/GenBank/DDBJ databases">
        <title>Paenibacillus polygonum sp. nov., an endophytic bacterium, isolated from Polygonum lapathifolium L. in Nanji Wetland National Nature Reserve, South of Poyang Lake, Jiangxi Province, China.</title>
        <authorList>
            <person name="Yu Z."/>
        </authorList>
    </citation>
    <scope>NUCLEOTIDE SEQUENCE [LARGE SCALE GENOMIC DNA]</scope>
    <source>
        <strain evidence="1 2">C31</strain>
    </source>
</reference>
<name>A0ABY8X1N6_9BACL</name>
<dbReference type="Proteomes" id="UP001236415">
    <property type="component" value="Chromosome"/>
</dbReference>
<dbReference type="EMBL" id="CP127162">
    <property type="protein sequence ID" value="WIV18391.1"/>
    <property type="molecule type" value="Genomic_DNA"/>
</dbReference>
<protein>
    <submittedName>
        <fullName evidence="1">Uncharacterized protein</fullName>
    </submittedName>
</protein>
<proteinExistence type="predicted"/>
<dbReference type="RefSeq" id="WP_285743721.1">
    <property type="nucleotide sequence ID" value="NZ_CP127162.1"/>
</dbReference>
<accession>A0ABY8X1N6</accession>
<evidence type="ECO:0000313" key="1">
    <source>
        <dbReference type="EMBL" id="WIV18391.1"/>
    </source>
</evidence>
<keyword evidence="2" id="KW-1185">Reference proteome</keyword>